<dbReference type="Proteomes" id="UP000198341">
    <property type="component" value="Chromosome 4"/>
</dbReference>
<dbReference type="AlphaFoldDB" id="K8EUL7"/>
<name>K8EUL7_9CHLO</name>
<feature type="compositionally biased region" description="Gly residues" evidence="2">
    <location>
        <begin position="101"/>
        <end position="116"/>
    </location>
</feature>
<evidence type="ECO:0000313" key="3">
    <source>
        <dbReference type="EMBL" id="CCO16160.1"/>
    </source>
</evidence>
<keyword evidence="4" id="KW-1185">Reference proteome</keyword>
<organism evidence="3 4">
    <name type="scientific">Bathycoccus prasinos</name>
    <dbReference type="NCBI Taxonomy" id="41875"/>
    <lineage>
        <taxon>Eukaryota</taxon>
        <taxon>Viridiplantae</taxon>
        <taxon>Chlorophyta</taxon>
        <taxon>Mamiellophyceae</taxon>
        <taxon>Mamiellales</taxon>
        <taxon>Bathycoccaceae</taxon>
        <taxon>Bathycoccus</taxon>
    </lineage>
</organism>
<reference evidence="3 4" key="1">
    <citation type="submission" date="2011-10" db="EMBL/GenBank/DDBJ databases">
        <authorList>
            <person name="Genoscope - CEA"/>
        </authorList>
    </citation>
    <scope>NUCLEOTIDE SEQUENCE [LARGE SCALE GENOMIC DNA]</scope>
    <source>
        <strain evidence="3 4">RCC 1105</strain>
    </source>
</reference>
<accession>K8EUL7</accession>
<evidence type="ECO:0000256" key="2">
    <source>
        <dbReference type="SAM" id="MobiDB-lite"/>
    </source>
</evidence>
<keyword evidence="1" id="KW-0175">Coiled coil</keyword>
<dbReference type="OrthoDB" id="514952at2759"/>
<dbReference type="GeneID" id="19016147"/>
<feature type="region of interest" description="Disordered" evidence="2">
    <location>
        <begin position="97"/>
        <end position="134"/>
    </location>
</feature>
<sequence length="134" mass="14890">MSNNKEEDDLLYGDIVTSQGEDGRESLRVTRDRLEKSERHHAERIEQLEAKVKQLETENERITKENRILMQNISSLYDTAKLELKRKDAMLHEERMKSFNVGGGGTQRGGGGGGGKNPPPPKPPPGGPPSGKKK</sequence>
<protein>
    <submittedName>
        <fullName evidence="3">Uncharacterized protein</fullName>
    </submittedName>
</protein>
<proteinExistence type="predicted"/>
<dbReference type="EMBL" id="FO082275">
    <property type="protein sequence ID" value="CCO16160.1"/>
    <property type="molecule type" value="Genomic_DNA"/>
</dbReference>
<dbReference type="KEGG" id="bpg:Bathy04g01220"/>
<dbReference type="RefSeq" id="XP_007513635.1">
    <property type="nucleotide sequence ID" value="XM_007513573.1"/>
</dbReference>
<gene>
    <name evidence="3" type="ORF">Bathy04g01220</name>
</gene>
<evidence type="ECO:0000313" key="4">
    <source>
        <dbReference type="Proteomes" id="UP000198341"/>
    </source>
</evidence>
<feature type="compositionally biased region" description="Pro residues" evidence="2">
    <location>
        <begin position="117"/>
        <end position="128"/>
    </location>
</feature>
<feature type="coiled-coil region" evidence="1">
    <location>
        <begin position="31"/>
        <end position="72"/>
    </location>
</feature>
<evidence type="ECO:0000256" key="1">
    <source>
        <dbReference type="SAM" id="Coils"/>
    </source>
</evidence>